<proteinExistence type="predicted"/>
<sequence length="176" mass="20138">MNADEFKRIVLQNGPVLQACKKPKTLVEAMTSNFALANSDINWKFHSGLAFAWLMGSTVAASRLNRLNKNRRSTVPFCEAWGRVAKRDNGKIHINERRFTRWLSVATNDLEKFYQETLRAIDAMDTYSSPFSVASLYELAQDLDNDFYYQNSELEQKAVERFRVIAAEQFLNGQGA</sequence>
<evidence type="ECO:0000313" key="1">
    <source>
        <dbReference type="EMBL" id="BCG07116.1"/>
    </source>
</evidence>
<dbReference type="AlphaFoldDB" id="A0A8X6ENH8"/>
<reference evidence="1" key="1">
    <citation type="journal article" date="2021" name="J Glob Antimicrob Resist">
        <title>Genomic characterization and epidemiology of nosocomial Serratia marcescens isolates resistant to ceftazidime and their plasmids mediating rare blaTEM-61.</title>
        <authorList>
            <person name="Hayashi W."/>
            <person name="Yoshida S."/>
            <person name="Izumi K."/>
            <person name="Koide S."/>
            <person name="Soga E."/>
            <person name="Takizawa S."/>
            <person name="Arakawa Y."/>
            <person name="Nagano Y."/>
            <person name="Nagano N."/>
        </authorList>
    </citation>
    <scope>NUCLEOTIDE SEQUENCE</scope>
    <source>
        <strain evidence="1">Sm10</strain>
    </source>
</reference>
<keyword evidence="1" id="KW-0614">Plasmid</keyword>
<dbReference type="RefSeq" id="WP_188240112.1">
    <property type="nucleotide sequence ID" value="NZ_JACEZV010000014.1"/>
</dbReference>
<name>A0A8X6ENH8_SERMA</name>
<dbReference type="EMBL" id="LC545852">
    <property type="protein sequence ID" value="BCG07116.1"/>
    <property type="molecule type" value="Genomic_DNA"/>
</dbReference>
<organism evidence="1">
    <name type="scientific">Serratia marcescens</name>
    <dbReference type="NCBI Taxonomy" id="615"/>
    <lineage>
        <taxon>Bacteria</taxon>
        <taxon>Pseudomonadati</taxon>
        <taxon>Pseudomonadota</taxon>
        <taxon>Gammaproteobacteria</taxon>
        <taxon>Enterobacterales</taxon>
        <taxon>Yersiniaceae</taxon>
        <taxon>Serratia</taxon>
    </lineage>
</organism>
<dbReference type="PROSITE" id="PS51257">
    <property type="entry name" value="PROKAR_LIPOPROTEIN"/>
    <property type="match status" value="1"/>
</dbReference>
<protein>
    <submittedName>
        <fullName evidence="1">Uncharacterized protein</fullName>
    </submittedName>
</protein>
<geneLocation type="plasmid" evidence="1">
    <name>pSm10-1</name>
</geneLocation>
<accession>A0A8X6ENH8</accession>